<feature type="chain" id="PRO_5010352215" evidence="1">
    <location>
        <begin position="26"/>
        <end position="222"/>
    </location>
</feature>
<evidence type="ECO:0000256" key="1">
    <source>
        <dbReference type="SAM" id="SignalP"/>
    </source>
</evidence>
<gene>
    <name evidence="2" type="ORF">BJP51_25820</name>
</gene>
<comment type="caution">
    <text evidence="2">The sequence shown here is derived from an EMBL/GenBank/DDBJ whole genome shotgun (WGS) entry which is preliminary data.</text>
</comment>
<evidence type="ECO:0000313" key="2">
    <source>
        <dbReference type="EMBL" id="OMD27074.1"/>
    </source>
</evidence>
<dbReference type="RefSeq" id="WP_036683328.1">
    <property type="nucleotide sequence ID" value="NZ_MKQP01000038.1"/>
</dbReference>
<dbReference type="AlphaFoldDB" id="A0A1R0X292"/>
<proteinExistence type="predicted"/>
<accession>A0A1R0X292</accession>
<dbReference type="EMBL" id="MKQP01000038">
    <property type="protein sequence ID" value="OMD27074.1"/>
    <property type="molecule type" value="Genomic_DNA"/>
</dbReference>
<protein>
    <submittedName>
        <fullName evidence="2">Uncharacterized protein</fullName>
    </submittedName>
</protein>
<sequence length="222" mass="24417">MKKKSLFVFSALALLLLLTPSFALASNQQNYFASLSEEKLAYQDVDAAPTEWKDDILNARNSIIYSTSWTVDGQVGYELPDGMLVELPEFSDLFPGWDVPKLKEDVRKEQLTKPQTYDFHTLAANYVGFVYLFEPSNSGASLPFYTFYSSANRVTMIGDSLPGTSYNAGFTNLNTGSDVGYANNLPQGGKLYLTKLNSNTAYGARASTYSTTGYAQMSVVDG</sequence>
<evidence type="ECO:0000313" key="3">
    <source>
        <dbReference type="Proteomes" id="UP000187465"/>
    </source>
</evidence>
<reference evidence="2 3" key="1">
    <citation type="submission" date="2016-10" db="EMBL/GenBank/DDBJ databases">
        <title>Paenibacillus species isolates.</title>
        <authorList>
            <person name="Beno S.M."/>
        </authorList>
    </citation>
    <scope>NUCLEOTIDE SEQUENCE [LARGE SCALE GENOMIC DNA]</scope>
    <source>
        <strain evidence="2 3">FSL H7-0604</strain>
    </source>
</reference>
<keyword evidence="1" id="KW-0732">Signal</keyword>
<dbReference type="Proteomes" id="UP000187465">
    <property type="component" value="Unassembled WGS sequence"/>
</dbReference>
<organism evidence="2 3">
    <name type="scientific">Paenibacillus odorifer</name>
    <dbReference type="NCBI Taxonomy" id="189426"/>
    <lineage>
        <taxon>Bacteria</taxon>
        <taxon>Bacillati</taxon>
        <taxon>Bacillota</taxon>
        <taxon>Bacilli</taxon>
        <taxon>Bacillales</taxon>
        <taxon>Paenibacillaceae</taxon>
        <taxon>Paenibacillus</taxon>
    </lineage>
</organism>
<feature type="signal peptide" evidence="1">
    <location>
        <begin position="1"/>
        <end position="25"/>
    </location>
</feature>
<name>A0A1R0X292_9BACL</name>